<evidence type="ECO:0000259" key="1">
    <source>
        <dbReference type="Pfam" id="PF12680"/>
    </source>
</evidence>
<proteinExistence type="predicted"/>
<dbReference type="InterPro" id="IPR032710">
    <property type="entry name" value="NTF2-like_dom_sf"/>
</dbReference>
<dbReference type="EMBL" id="DF237150">
    <property type="protein sequence ID" value="GAQ84701.1"/>
    <property type="molecule type" value="Genomic_DNA"/>
</dbReference>
<gene>
    <name evidence="2" type="ORF">KFL_002010170</name>
</gene>
<accession>A0A0U9HT91</accession>
<dbReference type="SUPFAM" id="SSF54427">
    <property type="entry name" value="NTF2-like"/>
    <property type="match status" value="1"/>
</dbReference>
<protein>
    <recommendedName>
        <fullName evidence="1">SnoaL-like domain-containing protein</fullName>
    </recommendedName>
</protein>
<name>A0A0U9HT91_KLENI</name>
<reference evidence="2 3" key="1">
    <citation type="journal article" date="2014" name="Nat. Commun.">
        <title>Klebsormidium flaccidum genome reveals primary factors for plant terrestrial adaptation.</title>
        <authorList>
            <person name="Hori K."/>
            <person name="Maruyama F."/>
            <person name="Fujisawa T."/>
            <person name="Togashi T."/>
            <person name="Yamamoto N."/>
            <person name="Seo M."/>
            <person name="Sato S."/>
            <person name="Yamada T."/>
            <person name="Mori H."/>
            <person name="Tajima N."/>
            <person name="Moriyama T."/>
            <person name="Ikeuchi M."/>
            <person name="Watanabe M."/>
            <person name="Wada H."/>
            <person name="Kobayashi K."/>
            <person name="Saito M."/>
            <person name="Masuda T."/>
            <person name="Sasaki-Sekimoto Y."/>
            <person name="Mashiguchi K."/>
            <person name="Awai K."/>
            <person name="Shimojima M."/>
            <person name="Masuda S."/>
            <person name="Iwai M."/>
            <person name="Nobusawa T."/>
            <person name="Narise T."/>
            <person name="Kondo S."/>
            <person name="Saito H."/>
            <person name="Sato R."/>
            <person name="Murakawa M."/>
            <person name="Ihara Y."/>
            <person name="Oshima-Yamada Y."/>
            <person name="Ohtaka K."/>
            <person name="Satoh M."/>
            <person name="Sonobe K."/>
            <person name="Ishii M."/>
            <person name="Ohtani R."/>
            <person name="Kanamori-Sato M."/>
            <person name="Honoki R."/>
            <person name="Miyazaki D."/>
            <person name="Mochizuki H."/>
            <person name="Umetsu J."/>
            <person name="Higashi K."/>
            <person name="Shibata D."/>
            <person name="Kamiya Y."/>
            <person name="Sato N."/>
            <person name="Nakamura Y."/>
            <person name="Tabata S."/>
            <person name="Ida S."/>
            <person name="Kurokawa K."/>
            <person name="Ohta H."/>
        </authorList>
    </citation>
    <scope>NUCLEOTIDE SEQUENCE [LARGE SCALE GENOMIC DNA]</scope>
    <source>
        <strain evidence="2 3">NIES-2285</strain>
    </source>
</reference>
<evidence type="ECO:0000313" key="2">
    <source>
        <dbReference type="EMBL" id="GAQ84701.1"/>
    </source>
</evidence>
<dbReference type="Pfam" id="PF12680">
    <property type="entry name" value="SnoaL_2"/>
    <property type="match status" value="1"/>
</dbReference>
<dbReference type="AlphaFoldDB" id="A0A0U9HT91"/>
<dbReference type="Gene3D" id="3.10.450.50">
    <property type="match status" value="1"/>
</dbReference>
<dbReference type="Proteomes" id="UP000054558">
    <property type="component" value="Unassembled WGS sequence"/>
</dbReference>
<organism evidence="2 3">
    <name type="scientific">Klebsormidium nitens</name>
    <name type="common">Green alga</name>
    <name type="synonym">Ulothrix nitens</name>
    <dbReference type="NCBI Taxonomy" id="105231"/>
    <lineage>
        <taxon>Eukaryota</taxon>
        <taxon>Viridiplantae</taxon>
        <taxon>Streptophyta</taxon>
        <taxon>Klebsormidiophyceae</taxon>
        <taxon>Klebsormidiales</taxon>
        <taxon>Klebsormidiaceae</taxon>
        <taxon>Klebsormidium</taxon>
    </lineage>
</organism>
<sequence>MGTFSDPPPCPEEQLILDFFEAVNDKDSDRLLKMFHPDYESEQPCYPTRNFKGGEQVLRNYEALSKFKSVKYTVHRTAFKQEGPGRVTGFVECSLQDAENKVNVKGVFIYETQDKLLRKGSLYMTPVQSSGHSIAEHFRIVSEKGKW</sequence>
<keyword evidence="3" id="KW-1185">Reference proteome</keyword>
<feature type="domain" description="SnoaL-like" evidence="1">
    <location>
        <begin position="18"/>
        <end position="115"/>
    </location>
</feature>
<evidence type="ECO:0000313" key="3">
    <source>
        <dbReference type="Proteomes" id="UP000054558"/>
    </source>
</evidence>
<dbReference type="InterPro" id="IPR037401">
    <property type="entry name" value="SnoaL-like"/>
</dbReference>